<protein>
    <recommendedName>
        <fullName evidence="4">Putative exodeoxyribonuclease 8 PDDEXK-like domain-containing protein</fullName>
    </recommendedName>
</protein>
<keyword evidence="2" id="KW-0347">Helicase</keyword>
<dbReference type="Pfam" id="PF12684">
    <property type="entry name" value="DUF3799"/>
    <property type="match status" value="1"/>
</dbReference>
<keyword evidence="2" id="KW-0378">Hydrolase</keyword>
<evidence type="ECO:0000256" key="1">
    <source>
        <dbReference type="ARBA" id="ARBA00022741"/>
    </source>
</evidence>
<name>A0A226RNF7_9LACO</name>
<comment type="caution">
    <text evidence="5">The sequence shown here is derived from an EMBL/GenBank/DDBJ whole genome shotgun (WGS) entry which is preliminary data.</text>
</comment>
<dbReference type="RefSeq" id="WP_089143905.1">
    <property type="nucleotide sequence ID" value="NZ_LUGD01000072.1"/>
</dbReference>
<evidence type="ECO:0000259" key="4">
    <source>
        <dbReference type="Pfam" id="PF12684"/>
    </source>
</evidence>
<evidence type="ECO:0000313" key="5">
    <source>
        <dbReference type="EMBL" id="OXS41025.1"/>
    </source>
</evidence>
<evidence type="ECO:0000256" key="2">
    <source>
        <dbReference type="ARBA" id="ARBA00022806"/>
    </source>
</evidence>
<evidence type="ECO:0000256" key="3">
    <source>
        <dbReference type="ARBA" id="ARBA00022840"/>
    </source>
</evidence>
<dbReference type="GO" id="GO:0004386">
    <property type="term" value="F:helicase activity"/>
    <property type="evidence" value="ECO:0007669"/>
    <property type="project" value="UniProtKB-KW"/>
</dbReference>
<gene>
    <name evidence="5" type="ORF">AYP69_03385</name>
</gene>
<organism evidence="5 6">
    <name type="scientific">Ligilactobacillus agilis</name>
    <dbReference type="NCBI Taxonomy" id="1601"/>
    <lineage>
        <taxon>Bacteria</taxon>
        <taxon>Bacillati</taxon>
        <taxon>Bacillota</taxon>
        <taxon>Bacilli</taxon>
        <taxon>Lactobacillales</taxon>
        <taxon>Lactobacillaceae</taxon>
        <taxon>Ligilactobacillus</taxon>
    </lineage>
</organism>
<sequence>MELTDKNYYDKASSLEYLSVSLFKEFMKCEAAAYAELKGEWLPERDETPLLVGNYIHSYFESPEAHEAFLDCKDAKGVSNRDKMLNKRIKKEKVLKKDFKVADTLIERMAADNNFMQLYGSGDKEVIVTGEINGIKWKGKIDSLRLDLGKFFDIKTNKDLHGKNWVFKDGQNLPTTFVEAYGYHLQMALYRELIFQQFGVSCEPVIFGVSKQDPPELMTIHFETEEMQDLLYDGLATIQEYQEHIKAVIDGEEEPRGCGMCDYCRSKSSFANNIYGALDIPLR</sequence>
<dbReference type="Gene3D" id="3.90.320.10">
    <property type="match status" value="1"/>
</dbReference>
<dbReference type="AlphaFoldDB" id="A0A226RNF7"/>
<dbReference type="InterPro" id="IPR011604">
    <property type="entry name" value="PDDEXK-like_dom_sf"/>
</dbReference>
<evidence type="ECO:0000313" key="6">
    <source>
        <dbReference type="Proteomes" id="UP000215261"/>
    </source>
</evidence>
<dbReference type="InterPro" id="IPR024432">
    <property type="entry name" value="Put_RecE_PDDEXK-like_dom"/>
</dbReference>
<dbReference type="GO" id="GO:0005524">
    <property type="term" value="F:ATP binding"/>
    <property type="evidence" value="ECO:0007669"/>
    <property type="project" value="UniProtKB-KW"/>
</dbReference>
<dbReference type="EMBL" id="LUGO01000035">
    <property type="protein sequence ID" value="OXS41025.1"/>
    <property type="molecule type" value="Genomic_DNA"/>
</dbReference>
<feature type="domain" description="Putative exodeoxyribonuclease 8 PDDEXK-like" evidence="4">
    <location>
        <begin position="19"/>
        <end position="266"/>
    </location>
</feature>
<keyword evidence="3" id="KW-0067">ATP-binding</keyword>
<dbReference type="Proteomes" id="UP000215261">
    <property type="component" value="Unassembled WGS sequence"/>
</dbReference>
<reference evidence="5 6" key="1">
    <citation type="submission" date="2016-03" db="EMBL/GenBank/DDBJ databases">
        <title>Sequencing of Lactobacillus Species from Commercial Turkeys.</title>
        <authorList>
            <person name="Johnson T.J."/>
            <person name="Youmans B.P."/>
            <person name="Case K.A."/>
        </authorList>
    </citation>
    <scope>NUCLEOTIDE SEQUENCE [LARGE SCALE GENOMIC DNA]</scope>
    <source>
        <strain evidence="5 6">UMNLA1</strain>
    </source>
</reference>
<accession>A0A226RNF7</accession>
<proteinExistence type="predicted"/>
<keyword evidence="1" id="KW-0547">Nucleotide-binding</keyword>